<organism evidence="1">
    <name type="scientific">Arundo donax</name>
    <name type="common">Giant reed</name>
    <name type="synonym">Donax arundinaceus</name>
    <dbReference type="NCBI Taxonomy" id="35708"/>
    <lineage>
        <taxon>Eukaryota</taxon>
        <taxon>Viridiplantae</taxon>
        <taxon>Streptophyta</taxon>
        <taxon>Embryophyta</taxon>
        <taxon>Tracheophyta</taxon>
        <taxon>Spermatophyta</taxon>
        <taxon>Magnoliopsida</taxon>
        <taxon>Liliopsida</taxon>
        <taxon>Poales</taxon>
        <taxon>Poaceae</taxon>
        <taxon>PACMAD clade</taxon>
        <taxon>Arundinoideae</taxon>
        <taxon>Arundineae</taxon>
        <taxon>Arundo</taxon>
    </lineage>
</organism>
<evidence type="ECO:0000313" key="1">
    <source>
        <dbReference type="EMBL" id="JAD64277.1"/>
    </source>
</evidence>
<sequence>MPYIRSIPRTDPLLPNSAPRSLVFPTQILCRSLRVLSLRSLPHGATPPVLWEDKSVPVVLLPCHLLVISKSTGLLFFSLDSFPQLTEIWPLRTPCWPPHRL</sequence>
<dbReference type="AlphaFoldDB" id="A0A0A9Q500"/>
<accession>A0A0A9Q500</accession>
<name>A0A0A9Q500_ARUDO</name>
<protein>
    <submittedName>
        <fullName evidence="1">Uncharacterized protein</fullName>
    </submittedName>
</protein>
<dbReference type="EMBL" id="GBRH01233618">
    <property type="protein sequence ID" value="JAD64277.1"/>
    <property type="molecule type" value="Transcribed_RNA"/>
</dbReference>
<proteinExistence type="predicted"/>
<reference evidence="1" key="2">
    <citation type="journal article" date="2015" name="Data Brief">
        <title>Shoot transcriptome of the giant reed, Arundo donax.</title>
        <authorList>
            <person name="Barrero R.A."/>
            <person name="Guerrero F.D."/>
            <person name="Moolhuijzen P."/>
            <person name="Goolsby J.A."/>
            <person name="Tidwell J."/>
            <person name="Bellgard S.E."/>
            <person name="Bellgard M.I."/>
        </authorList>
    </citation>
    <scope>NUCLEOTIDE SEQUENCE</scope>
    <source>
        <tissue evidence="1">Shoot tissue taken approximately 20 cm above the soil surface</tissue>
    </source>
</reference>
<reference evidence="1" key="1">
    <citation type="submission" date="2014-09" db="EMBL/GenBank/DDBJ databases">
        <authorList>
            <person name="Magalhaes I.L.F."/>
            <person name="Oliveira U."/>
            <person name="Santos F.R."/>
            <person name="Vidigal T.H.D.A."/>
            <person name="Brescovit A.D."/>
            <person name="Santos A.J."/>
        </authorList>
    </citation>
    <scope>NUCLEOTIDE SEQUENCE</scope>
    <source>
        <tissue evidence="1">Shoot tissue taken approximately 20 cm above the soil surface</tissue>
    </source>
</reference>